<reference evidence="1" key="1">
    <citation type="submission" date="2022-09" db="EMBL/GenBank/DDBJ databases">
        <title>Aureispira anguillicida sp. nov., isolated from Leptocephalus of Japanese eel Anguilla japonica.</title>
        <authorList>
            <person name="Yuasa K."/>
            <person name="Mekata T."/>
            <person name="Ikunari K."/>
        </authorList>
    </citation>
    <scope>NUCLEOTIDE SEQUENCE</scope>
    <source>
        <strain evidence="1">EL160426</strain>
    </source>
</reference>
<evidence type="ECO:0008006" key="3">
    <source>
        <dbReference type="Google" id="ProtNLM"/>
    </source>
</evidence>
<dbReference type="InterPro" id="IPR043129">
    <property type="entry name" value="ATPase_NBD"/>
</dbReference>
<dbReference type="SUPFAM" id="SSF53067">
    <property type="entry name" value="Actin-like ATPase domain"/>
    <property type="match status" value="2"/>
</dbReference>
<dbReference type="InterPro" id="IPR052519">
    <property type="entry name" value="Euk-type_GlcNAc_Kinase"/>
</dbReference>
<protein>
    <recommendedName>
        <fullName evidence="3">N-acetylglucosamine kinase</fullName>
    </recommendedName>
</protein>
<accession>A0A915YI30</accession>
<dbReference type="RefSeq" id="WP_264788853.1">
    <property type="nucleotide sequence ID" value="NZ_AP026867.1"/>
</dbReference>
<evidence type="ECO:0000313" key="1">
    <source>
        <dbReference type="EMBL" id="BDS13592.1"/>
    </source>
</evidence>
<dbReference type="Gene3D" id="3.30.420.40">
    <property type="match status" value="2"/>
</dbReference>
<organism evidence="1 2">
    <name type="scientific">Aureispira anguillae</name>
    <dbReference type="NCBI Taxonomy" id="2864201"/>
    <lineage>
        <taxon>Bacteria</taxon>
        <taxon>Pseudomonadati</taxon>
        <taxon>Bacteroidota</taxon>
        <taxon>Saprospiria</taxon>
        <taxon>Saprospirales</taxon>
        <taxon>Saprospiraceae</taxon>
        <taxon>Aureispira</taxon>
    </lineage>
</organism>
<sequence>MKLVADSGSTKTDWYLVKNQSLVRHTTQGYNPYYWTTEEMKKSLELELLDNLQANEVQELYFYGAGCSNPLNQDVIFEALAPTFSNAEISLGDDLLAAARSTAGHEAGICCILGTGSNSCVYDGQKIIDKIPSLGYILGDEGAGAYIGRQLIRAYFYRELPPHLAKELELSYNMDKHLIISELLNGKTPNRTLASFALFCAKQQEEPFIKKLIENNFEEFLHRHVLKYANATELPIHFVGSIAFGFRKNLIEVLERHHLTAGNIFKSPFPSLLAY</sequence>
<dbReference type="AlphaFoldDB" id="A0A915YI30"/>
<keyword evidence="2" id="KW-1185">Reference proteome</keyword>
<gene>
    <name evidence="1" type="ORF">AsAng_0043310</name>
</gene>
<dbReference type="Proteomes" id="UP001060919">
    <property type="component" value="Chromosome"/>
</dbReference>
<dbReference type="PANTHER" id="PTHR43190:SF3">
    <property type="entry name" value="N-ACETYL-D-GLUCOSAMINE KINASE"/>
    <property type="match status" value="1"/>
</dbReference>
<proteinExistence type="predicted"/>
<dbReference type="Gene3D" id="1.10.720.160">
    <property type="match status" value="1"/>
</dbReference>
<dbReference type="CDD" id="cd24079">
    <property type="entry name" value="ASKHA_NBD_PG1100-like"/>
    <property type="match status" value="1"/>
</dbReference>
<dbReference type="KEGG" id="aup:AsAng_0043310"/>
<dbReference type="EMBL" id="AP026867">
    <property type="protein sequence ID" value="BDS13592.1"/>
    <property type="molecule type" value="Genomic_DNA"/>
</dbReference>
<evidence type="ECO:0000313" key="2">
    <source>
        <dbReference type="Proteomes" id="UP001060919"/>
    </source>
</evidence>
<dbReference type="PANTHER" id="PTHR43190">
    <property type="entry name" value="N-ACETYL-D-GLUCOSAMINE KINASE"/>
    <property type="match status" value="1"/>
</dbReference>
<name>A0A915YI30_9BACT</name>